<dbReference type="Proteomes" id="UP000001603">
    <property type="component" value="Unassembled WGS sequence"/>
</dbReference>
<proteinExistence type="predicted"/>
<organism evidence="1 2">
    <name type="scientific">Photobacterium angustum (strain S14 / CCUG 15956)</name>
    <name type="common">Vibrio sp. (strain S14 / CCUG 15956)</name>
    <dbReference type="NCBI Taxonomy" id="314292"/>
    <lineage>
        <taxon>Bacteria</taxon>
        <taxon>Pseudomonadati</taxon>
        <taxon>Pseudomonadota</taxon>
        <taxon>Gammaproteobacteria</taxon>
        <taxon>Vibrionales</taxon>
        <taxon>Vibrionaceae</taxon>
        <taxon>Photobacterium</taxon>
    </lineage>
</organism>
<evidence type="ECO:0000313" key="2">
    <source>
        <dbReference type="Proteomes" id="UP000001603"/>
    </source>
</evidence>
<name>Q1ZX64_PHOAS</name>
<dbReference type="AlphaFoldDB" id="Q1ZX64"/>
<gene>
    <name evidence="1" type="ORF">VAS14_09304</name>
</gene>
<dbReference type="HOGENOM" id="CLU_3120978_0_0_6"/>
<sequence length="50" mass="5943">MQLKAYCCAIKTYFDMYVLDLIKDRATRGVFMSRENQKCRIDRDYADAVI</sequence>
<reference evidence="1 2" key="1">
    <citation type="journal article" date="2009" name="Proc. Natl. Acad. Sci. U.S.A.">
        <title>The genomic basis of trophic strategy in marine bacteria.</title>
        <authorList>
            <person name="Lauro F.M."/>
            <person name="McDougald D."/>
            <person name="Thomas T."/>
            <person name="Williams T.J."/>
            <person name="Egan S."/>
            <person name="Rice S."/>
            <person name="DeMaere M.Z."/>
            <person name="Ting L."/>
            <person name="Ertan H."/>
            <person name="Johnson J."/>
            <person name="Ferriera S."/>
            <person name="Lapidus A."/>
            <person name="Anderson I."/>
            <person name="Kyrpides N."/>
            <person name="Munk A.C."/>
            <person name="Detter C."/>
            <person name="Han C.S."/>
            <person name="Brown M.V."/>
            <person name="Robb F.T."/>
            <person name="Kjelleberg S."/>
            <person name="Cavicchioli R."/>
        </authorList>
    </citation>
    <scope>NUCLEOTIDE SEQUENCE [LARGE SCALE GENOMIC DNA]</scope>
    <source>
        <strain evidence="1 2">S14</strain>
    </source>
</reference>
<protein>
    <submittedName>
        <fullName evidence="1">Uncharacterized protein</fullName>
    </submittedName>
</protein>
<accession>Q1ZX64</accession>
<evidence type="ECO:0000313" key="1">
    <source>
        <dbReference type="EMBL" id="EAS65496.1"/>
    </source>
</evidence>
<dbReference type="EMBL" id="AAOJ01000001">
    <property type="protein sequence ID" value="EAS65496.1"/>
    <property type="molecule type" value="Genomic_DNA"/>
</dbReference>
<comment type="caution">
    <text evidence="1">The sequence shown here is derived from an EMBL/GenBank/DDBJ whole genome shotgun (WGS) entry which is preliminary data.</text>
</comment>